<dbReference type="GO" id="GO:0003677">
    <property type="term" value="F:DNA binding"/>
    <property type="evidence" value="ECO:0007669"/>
    <property type="project" value="InterPro"/>
</dbReference>
<dbReference type="InterPro" id="IPR036388">
    <property type="entry name" value="WH-like_DNA-bd_sf"/>
</dbReference>
<dbReference type="InterPro" id="IPR016032">
    <property type="entry name" value="Sig_transdc_resp-reg_C-effctor"/>
</dbReference>
<dbReference type="SMART" id="SM00421">
    <property type="entry name" value="HTH_LUXR"/>
    <property type="match status" value="1"/>
</dbReference>
<evidence type="ECO:0000256" key="1">
    <source>
        <dbReference type="SAM" id="Phobius"/>
    </source>
</evidence>
<reference evidence="3 4" key="1">
    <citation type="submission" date="2020-07" db="EMBL/GenBank/DDBJ databases">
        <title>Complete genome sequence for Sandaracinobacter sp. M6.</title>
        <authorList>
            <person name="Tang Y."/>
            <person name="Liu Q."/>
            <person name="Guo Z."/>
            <person name="Lei P."/>
            <person name="Huang B."/>
        </authorList>
    </citation>
    <scope>NUCLEOTIDE SEQUENCE [LARGE SCALE GENOMIC DNA]</scope>
    <source>
        <strain evidence="3 4">M6</strain>
    </source>
</reference>
<accession>A0A7G5IK28</accession>
<dbReference type="EMBL" id="CP059851">
    <property type="protein sequence ID" value="QMW23720.1"/>
    <property type="molecule type" value="Genomic_DNA"/>
</dbReference>
<dbReference type="AlphaFoldDB" id="A0A7G5IK28"/>
<dbReference type="RefSeq" id="WP_182297543.1">
    <property type="nucleotide sequence ID" value="NZ_CP059851.1"/>
</dbReference>
<keyword evidence="1" id="KW-0472">Membrane</keyword>
<protein>
    <recommendedName>
        <fullName evidence="2">HTH luxR-type domain-containing protein</fullName>
    </recommendedName>
</protein>
<proteinExistence type="predicted"/>
<evidence type="ECO:0000259" key="2">
    <source>
        <dbReference type="SMART" id="SM00421"/>
    </source>
</evidence>
<dbReference type="GO" id="GO:0016987">
    <property type="term" value="F:sigma factor activity"/>
    <property type="evidence" value="ECO:0007669"/>
    <property type="project" value="InterPro"/>
</dbReference>
<dbReference type="InterPro" id="IPR000792">
    <property type="entry name" value="Tscrpt_reg_LuxR_C"/>
</dbReference>
<dbReference type="InterPro" id="IPR013249">
    <property type="entry name" value="RNA_pol_sigma70_r4_t2"/>
</dbReference>
<dbReference type="KEGG" id="sand:H3309_04320"/>
<sequence length="202" mass="22273">MENTDLLARVAELPEASKIIIRLVNKHLTSKEIAKALSISPNAVDMRLRYMLTRTGAPSRTALARALAHHEQLKSFTDGQSQSTVIAEALAGVHWVASARPDVPVNYRTSEPMQIRAAYQLAEPDASPGHVALSSIHDGMVGGNWNWIINWTLDNTDGWRKRMVVIFAIAAFAALTVSSLISSIHAYKHLHESSFQPTRKRG</sequence>
<dbReference type="SUPFAM" id="SSF46894">
    <property type="entry name" value="C-terminal effector domain of the bipartite response regulators"/>
    <property type="match status" value="1"/>
</dbReference>
<dbReference type="Pfam" id="PF08281">
    <property type="entry name" value="Sigma70_r4_2"/>
    <property type="match status" value="1"/>
</dbReference>
<dbReference type="Gene3D" id="1.10.10.10">
    <property type="entry name" value="Winged helix-like DNA-binding domain superfamily/Winged helix DNA-binding domain"/>
    <property type="match status" value="1"/>
</dbReference>
<feature type="transmembrane region" description="Helical" evidence="1">
    <location>
        <begin position="164"/>
        <end position="187"/>
    </location>
</feature>
<organism evidence="3 4">
    <name type="scientific">Sandaracinobacteroides saxicola</name>
    <dbReference type="NCBI Taxonomy" id="2759707"/>
    <lineage>
        <taxon>Bacteria</taxon>
        <taxon>Pseudomonadati</taxon>
        <taxon>Pseudomonadota</taxon>
        <taxon>Alphaproteobacteria</taxon>
        <taxon>Sphingomonadales</taxon>
        <taxon>Sphingosinicellaceae</taxon>
        <taxon>Sandaracinobacteroides</taxon>
    </lineage>
</organism>
<dbReference type="GO" id="GO:0006352">
    <property type="term" value="P:DNA-templated transcription initiation"/>
    <property type="evidence" value="ECO:0007669"/>
    <property type="project" value="InterPro"/>
</dbReference>
<name>A0A7G5IK28_9SPHN</name>
<dbReference type="Proteomes" id="UP000515292">
    <property type="component" value="Chromosome"/>
</dbReference>
<keyword evidence="4" id="KW-1185">Reference proteome</keyword>
<evidence type="ECO:0000313" key="3">
    <source>
        <dbReference type="EMBL" id="QMW23720.1"/>
    </source>
</evidence>
<feature type="domain" description="HTH luxR-type" evidence="2">
    <location>
        <begin position="10"/>
        <end position="67"/>
    </location>
</feature>
<gene>
    <name evidence="3" type="ORF">H3309_04320</name>
</gene>
<evidence type="ECO:0000313" key="4">
    <source>
        <dbReference type="Proteomes" id="UP000515292"/>
    </source>
</evidence>
<keyword evidence="1" id="KW-0812">Transmembrane</keyword>
<keyword evidence="1" id="KW-1133">Transmembrane helix</keyword>